<proteinExistence type="predicted"/>
<organism evidence="1">
    <name type="scientific">Oikopleura dioica</name>
    <name type="common">Tunicate</name>
    <dbReference type="NCBI Taxonomy" id="34765"/>
    <lineage>
        <taxon>Eukaryota</taxon>
        <taxon>Metazoa</taxon>
        <taxon>Chordata</taxon>
        <taxon>Tunicata</taxon>
        <taxon>Appendicularia</taxon>
        <taxon>Copelata</taxon>
        <taxon>Oikopleuridae</taxon>
        <taxon>Oikopleura</taxon>
    </lineage>
</organism>
<sequence>MEIVVNVLTVKVFFTKRLL</sequence>
<name>E4YMC3_OIKDI</name>
<dbReference type="Proteomes" id="UP000011014">
    <property type="component" value="Unassembled WGS sequence"/>
</dbReference>
<protein>
    <submittedName>
        <fullName evidence="1">Uncharacterized protein</fullName>
    </submittedName>
</protein>
<reference evidence="1" key="1">
    <citation type="journal article" date="2010" name="Science">
        <title>Plasticity of animal genome architecture unmasked by rapid evolution of a pelagic tunicate.</title>
        <authorList>
            <person name="Denoeud F."/>
            <person name="Henriet S."/>
            <person name="Mungpakdee S."/>
            <person name="Aury J.M."/>
            <person name="Da Silva C."/>
            <person name="Brinkmann H."/>
            <person name="Mikhaleva J."/>
            <person name="Olsen L.C."/>
            <person name="Jubin C."/>
            <person name="Canestro C."/>
            <person name="Bouquet J.M."/>
            <person name="Danks G."/>
            <person name="Poulain J."/>
            <person name="Campsteijn C."/>
            <person name="Adamski M."/>
            <person name="Cross I."/>
            <person name="Yadetie F."/>
            <person name="Muffato M."/>
            <person name="Louis A."/>
            <person name="Butcher S."/>
            <person name="Tsagkogeorga G."/>
            <person name="Konrad A."/>
            <person name="Singh S."/>
            <person name="Jensen M.F."/>
            <person name="Cong E.H."/>
            <person name="Eikeseth-Otteraa H."/>
            <person name="Noel B."/>
            <person name="Anthouard V."/>
            <person name="Porcel B.M."/>
            <person name="Kachouri-Lafond R."/>
            <person name="Nishino A."/>
            <person name="Ugolini M."/>
            <person name="Chourrout P."/>
            <person name="Nishida H."/>
            <person name="Aasland R."/>
            <person name="Huzurbazar S."/>
            <person name="Westhof E."/>
            <person name="Delsuc F."/>
            <person name="Lehrach H."/>
            <person name="Reinhardt R."/>
            <person name="Weissenbach J."/>
            <person name="Roy S.W."/>
            <person name="Artiguenave F."/>
            <person name="Postlethwait J.H."/>
            <person name="Manak J.R."/>
            <person name="Thompson E.M."/>
            <person name="Jaillon O."/>
            <person name="Du Pasquier L."/>
            <person name="Boudinot P."/>
            <person name="Liberles D.A."/>
            <person name="Volff J.N."/>
            <person name="Philippe H."/>
            <person name="Lenhard B."/>
            <person name="Roest Crollius H."/>
            <person name="Wincker P."/>
            <person name="Chourrout D."/>
        </authorList>
    </citation>
    <scope>NUCLEOTIDE SEQUENCE [LARGE SCALE GENOMIC DNA]</scope>
</reference>
<evidence type="ECO:0000313" key="1">
    <source>
        <dbReference type="EMBL" id="CBY36632.1"/>
    </source>
</evidence>
<dbReference type="EMBL" id="FN654812">
    <property type="protein sequence ID" value="CBY36632.1"/>
    <property type="molecule type" value="Genomic_DNA"/>
</dbReference>
<gene>
    <name evidence="1" type="ORF">GSOID_T00029655001</name>
</gene>
<dbReference type="AlphaFoldDB" id="E4YMC3"/>
<accession>E4YMC3</accession>